<proteinExistence type="predicted"/>
<evidence type="ECO:0000313" key="2">
    <source>
        <dbReference type="EMBL" id="EYC42915.1"/>
    </source>
</evidence>
<accession>A0A016WTC3</accession>
<keyword evidence="3" id="KW-1185">Reference proteome</keyword>
<name>A0A016WTC3_9BILA</name>
<evidence type="ECO:0000256" key="1">
    <source>
        <dbReference type="SAM" id="MobiDB-lite"/>
    </source>
</evidence>
<feature type="region of interest" description="Disordered" evidence="1">
    <location>
        <begin position="46"/>
        <end position="72"/>
    </location>
</feature>
<feature type="compositionally biased region" description="Polar residues" evidence="1">
    <location>
        <begin position="48"/>
        <end position="58"/>
    </location>
</feature>
<sequence length="107" mass="11548">MLEASSWLPYFTRRALHSQVNSQTTGDQATASRIQPIIGYIHMREVQQRSSTSNSASKRVQRKPGGCEGGELRADGVEVGVAGQPSRPVRSVAATLCVLILARHTSS</sequence>
<comment type="caution">
    <text evidence="2">The sequence shown here is derived from an EMBL/GenBank/DDBJ whole genome shotgun (WGS) entry which is preliminary data.</text>
</comment>
<protein>
    <submittedName>
        <fullName evidence="2">Uncharacterized protein</fullName>
    </submittedName>
</protein>
<dbReference type="Proteomes" id="UP000024635">
    <property type="component" value="Unassembled WGS sequence"/>
</dbReference>
<dbReference type="AlphaFoldDB" id="A0A016WTC3"/>
<evidence type="ECO:0000313" key="3">
    <source>
        <dbReference type="Proteomes" id="UP000024635"/>
    </source>
</evidence>
<organism evidence="2 3">
    <name type="scientific">Ancylostoma ceylanicum</name>
    <dbReference type="NCBI Taxonomy" id="53326"/>
    <lineage>
        <taxon>Eukaryota</taxon>
        <taxon>Metazoa</taxon>
        <taxon>Ecdysozoa</taxon>
        <taxon>Nematoda</taxon>
        <taxon>Chromadorea</taxon>
        <taxon>Rhabditida</taxon>
        <taxon>Rhabditina</taxon>
        <taxon>Rhabditomorpha</taxon>
        <taxon>Strongyloidea</taxon>
        <taxon>Ancylostomatidae</taxon>
        <taxon>Ancylostomatinae</taxon>
        <taxon>Ancylostoma</taxon>
    </lineage>
</organism>
<gene>
    <name evidence="2" type="primary">Acey_s0511.g2739</name>
    <name evidence="2" type="ORF">Y032_0511g2739</name>
</gene>
<reference evidence="3" key="1">
    <citation type="journal article" date="2015" name="Nat. Genet.">
        <title>The genome and transcriptome of the zoonotic hookworm Ancylostoma ceylanicum identify infection-specific gene families.</title>
        <authorList>
            <person name="Schwarz E.M."/>
            <person name="Hu Y."/>
            <person name="Antoshechkin I."/>
            <person name="Miller M.M."/>
            <person name="Sternberg P.W."/>
            <person name="Aroian R.V."/>
        </authorList>
    </citation>
    <scope>NUCLEOTIDE SEQUENCE</scope>
    <source>
        <strain evidence="3">HY135</strain>
    </source>
</reference>
<dbReference type="EMBL" id="JARK01000111">
    <property type="protein sequence ID" value="EYC42915.1"/>
    <property type="molecule type" value="Genomic_DNA"/>
</dbReference>